<evidence type="ECO:0000313" key="2">
    <source>
        <dbReference type="Proteomes" id="UP001529510"/>
    </source>
</evidence>
<name>A0ABD0PVA6_CIRMR</name>
<sequence length="66" mass="7582">MSTEVREVRMEVYLNGAFYSANSYFALDDEDVQLEFKTTNAIYNLMASRASQEIDVKLQVVTDDHV</sequence>
<evidence type="ECO:0000313" key="1">
    <source>
        <dbReference type="EMBL" id="KAL0177348.1"/>
    </source>
</evidence>
<dbReference type="AlphaFoldDB" id="A0ABD0PVA6"/>
<feature type="non-terminal residue" evidence="1">
    <location>
        <position position="66"/>
    </location>
</feature>
<keyword evidence="2" id="KW-1185">Reference proteome</keyword>
<comment type="caution">
    <text evidence="1">The sequence shown here is derived from an EMBL/GenBank/DDBJ whole genome shotgun (WGS) entry which is preliminary data.</text>
</comment>
<organism evidence="1 2">
    <name type="scientific">Cirrhinus mrigala</name>
    <name type="common">Mrigala</name>
    <dbReference type="NCBI Taxonomy" id="683832"/>
    <lineage>
        <taxon>Eukaryota</taxon>
        <taxon>Metazoa</taxon>
        <taxon>Chordata</taxon>
        <taxon>Craniata</taxon>
        <taxon>Vertebrata</taxon>
        <taxon>Euteleostomi</taxon>
        <taxon>Actinopterygii</taxon>
        <taxon>Neopterygii</taxon>
        <taxon>Teleostei</taxon>
        <taxon>Ostariophysi</taxon>
        <taxon>Cypriniformes</taxon>
        <taxon>Cyprinidae</taxon>
        <taxon>Labeoninae</taxon>
        <taxon>Labeonini</taxon>
        <taxon>Cirrhinus</taxon>
    </lineage>
</organism>
<dbReference type="EMBL" id="JAMKFB020000013">
    <property type="protein sequence ID" value="KAL0177348.1"/>
    <property type="molecule type" value="Genomic_DNA"/>
</dbReference>
<reference evidence="1 2" key="1">
    <citation type="submission" date="2024-05" db="EMBL/GenBank/DDBJ databases">
        <title>Genome sequencing and assembly of Indian major carp, Cirrhinus mrigala (Hamilton, 1822).</title>
        <authorList>
            <person name="Mohindra V."/>
            <person name="Chowdhury L.M."/>
            <person name="Lal K."/>
            <person name="Jena J.K."/>
        </authorList>
    </citation>
    <scope>NUCLEOTIDE SEQUENCE [LARGE SCALE GENOMIC DNA]</scope>
    <source>
        <strain evidence="1">CM1030</strain>
        <tissue evidence="1">Blood</tissue>
    </source>
</reference>
<protein>
    <submittedName>
        <fullName evidence="1">Uncharacterized protein</fullName>
    </submittedName>
</protein>
<proteinExistence type="predicted"/>
<gene>
    <name evidence="1" type="ORF">M9458_026242</name>
</gene>
<dbReference type="Proteomes" id="UP001529510">
    <property type="component" value="Unassembled WGS sequence"/>
</dbReference>
<accession>A0ABD0PVA6</accession>